<dbReference type="PROSITE" id="PS50203">
    <property type="entry name" value="CALPAIN_CAT"/>
    <property type="match status" value="1"/>
</dbReference>
<dbReference type="Pfam" id="PF00648">
    <property type="entry name" value="Peptidase_C2"/>
    <property type="match status" value="2"/>
</dbReference>
<comment type="similarity">
    <text evidence="1">Belongs to the peptidase C2 family.</text>
</comment>
<evidence type="ECO:0000256" key="2">
    <source>
        <dbReference type="ARBA" id="ARBA00022670"/>
    </source>
</evidence>
<feature type="active site" evidence="5">
    <location>
        <position position="43"/>
    </location>
</feature>
<feature type="domain" description="Calpain catalytic" evidence="6">
    <location>
        <begin position="28"/>
        <end position="384"/>
    </location>
</feature>
<proteinExistence type="inferred from homology"/>
<feature type="active site" evidence="5">
    <location>
        <position position="326"/>
    </location>
</feature>
<dbReference type="AlphaFoldDB" id="A0A378LXF5"/>
<dbReference type="EMBL" id="UGPB01000001">
    <property type="protein sequence ID" value="STY31168.1"/>
    <property type="molecule type" value="Genomic_DNA"/>
</dbReference>
<evidence type="ECO:0000259" key="6">
    <source>
        <dbReference type="PROSITE" id="PS50203"/>
    </source>
</evidence>
<dbReference type="STRING" id="1122170.GCA_000701265_03020"/>
<dbReference type="GO" id="GO:0006508">
    <property type="term" value="P:proteolysis"/>
    <property type="evidence" value="ECO:0007669"/>
    <property type="project" value="UniProtKB-KW"/>
</dbReference>
<dbReference type="SUPFAM" id="SSF54001">
    <property type="entry name" value="Cysteine proteinases"/>
    <property type="match status" value="1"/>
</dbReference>
<dbReference type="RefSeq" id="WP_051635475.1">
    <property type="nucleotide sequence ID" value="NZ_CAAAIS010000009.1"/>
</dbReference>
<dbReference type="PANTHER" id="PTHR10183:SF379">
    <property type="entry name" value="CALPAIN-5"/>
    <property type="match status" value="1"/>
</dbReference>
<evidence type="ECO:0000256" key="3">
    <source>
        <dbReference type="ARBA" id="ARBA00022801"/>
    </source>
</evidence>
<sequence length="406" mass="46484">MTQSKYCPDPTGKGKKVVHRKDPTPLFPSRLEVNQVIQGTGNCFLLSAINSILALEGGEDLIRRHMVEKDDKVHVLLYDDNYKPQWIVIDKSLPTSGFVSNGANWVKYLEKAYTAFHSGDYTESLSHGKTSHALQTFLGRPSSNLGFPYQSHTKLADLYKKSIAGGNGKDIYTLIFLLRPTPGMKQNLIEHVFDGDEASLNDWWKWVKSHKKDWEKLLTHNPLTMEKFLAHWDKMQFNQKEQCPKEAIQKIMDWIQRNKILPSENNYSYEEERLFDEIKDAIQSKQPLTTDSKDSPSRGIVPGHSYAIIGVRENPETNKKFVVLRNPFPEERSFFSHFLLSGGRHATEKIDPKTGETRLSINTTKSSTFVMELRDFTQTFQYLDKGNALNEVLEPEEDSVLLASKK</sequence>
<dbReference type="InterPro" id="IPR022684">
    <property type="entry name" value="Calpain_cysteine_protease"/>
</dbReference>
<dbReference type="Gene3D" id="3.90.70.10">
    <property type="entry name" value="Cysteine proteinases"/>
    <property type="match status" value="1"/>
</dbReference>
<dbReference type="OrthoDB" id="5647824at2"/>
<accession>A0A378LXF5</accession>
<organism evidence="7 8">
    <name type="scientific">Legionella wadsworthii</name>
    <dbReference type="NCBI Taxonomy" id="28088"/>
    <lineage>
        <taxon>Bacteria</taxon>
        <taxon>Pseudomonadati</taxon>
        <taxon>Pseudomonadota</taxon>
        <taxon>Gammaproteobacteria</taxon>
        <taxon>Legionellales</taxon>
        <taxon>Legionellaceae</taxon>
        <taxon>Legionella</taxon>
    </lineage>
</organism>
<protein>
    <submittedName>
        <fullName evidence="7">Coiled-coil protein</fullName>
    </submittedName>
</protein>
<keyword evidence="8" id="KW-1185">Reference proteome</keyword>
<keyword evidence="2 5" id="KW-0645">Protease</keyword>
<dbReference type="InterPro" id="IPR038765">
    <property type="entry name" value="Papain-like_cys_pep_sf"/>
</dbReference>
<name>A0A378LXF5_9GAMM</name>
<evidence type="ECO:0000313" key="8">
    <source>
        <dbReference type="Proteomes" id="UP000255297"/>
    </source>
</evidence>
<reference evidence="7 8" key="1">
    <citation type="submission" date="2018-06" db="EMBL/GenBank/DDBJ databases">
        <authorList>
            <consortium name="Pathogen Informatics"/>
            <person name="Doyle S."/>
        </authorList>
    </citation>
    <scope>NUCLEOTIDE SEQUENCE [LARGE SCALE GENOMIC DNA]</scope>
    <source>
        <strain evidence="7 8">NCTC11532</strain>
    </source>
</reference>
<keyword evidence="3 5" id="KW-0378">Hydrolase</keyword>
<dbReference type="GO" id="GO:0004198">
    <property type="term" value="F:calcium-dependent cysteine-type endopeptidase activity"/>
    <property type="evidence" value="ECO:0007669"/>
    <property type="project" value="InterPro"/>
</dbReference>
<evidence type="ECO:0000256" key="5">
    <source>
        <dbReference type="PROSITE-ProRule" id="PRU00239"/>
    </source>
</evidence>
<evidence type="ECO:0000256" key="1">
    <source>
        <dbReference type="ARBA" id="ARBA00007623"/>
    </source>
</evidence>
<keyword evidence="4 5" id="KW-0788">Thiol protease</keyword>
<feature type="active site" evidence="5">
    <location>
        <position position="304"/>
    </location>
</feature>
<gene>
    <name evidence="7" type="ORF">NCTC11532_02769</name>
</gene>
<dbReference type="InterPro" id="IPR001300">
    <property type="entry name" value="Peptidase_C2_calpain_cat"/>
</dbReference>
<evidence type="ECO:0000256" key="4">
    <source>
        <dbReference type="ARBA" id="ARBA00022807"/>
    </source>
</evidence>
<dbReference type="Proteomes" id="UP000255297">
    <property type="component" value="Unassembled WGS sequence"/>
</dbReference>
<evidence type="ECO:0000313" key="7">
    <source>
        <dbReference type="EMBL" id="STY31168.1"/>
    </source>
</evidence>
<dbReference type="PANTHER" id="PTHR10183">
    <property type="entry name" value="CALPAIN"/>
    <property type="match status" value="1"/>
</dbReference>